<proteinExistence type="predicted"/>
<reference evidence="1 2" key="1">
    <citation type="journal article" date="2013" name="Curr. Biol.">
        <title>The Genome of the Foraminiferan Reticulomyxa filosa.</title>
        <authorList>
            <person name="Glockner G."/>
            <person name="Hulsmann N."/>
            <person name="Schleicher M."/>
            <person name="Noegel A.A."/>
            <person name="Eichinger L."/>
            <person name="Gallinger C."/>
            <person name="Pawlowski J."/>
            <person name="Sierra R."/>
            <person name="Euteneuer U."/>
            <person name="Pillet L."/>
            <person name="Moustafa A."/>
            <person name="Platzer M."/>
            <person name="Groth M."/>
            <person name="Szafranski K."/>
            <person name="Schliwa M."/>
        </authorList>
    </citation>
    <scope>NUCLEOTIDE SEQUENCE [LARGE SCALE GENOMIC DNA]</scope>
</reference>
<evidence type="ECO:0000313" key="1">
    <source>
        <dbReference type="EMBL" id="ETO05161.1"/>
    </source>
</evidence>
<gene>
    <name evidence="1" type="ORF">RFI_32235</name>
</gene>
<keyword evidence="2" id="KW-1185">Reference proteome</keyword>
<dbReference type="AlphaFoldDB" id="X6LUU1"/>
<protein>
    <submittedName>
        <fullName evidence="1">Uncharacterized protein</fullName>
    </submittedName>
</protein>
<evidence type="ECO:0000313" key="2">
    <source>
        <dbReference type="Proteomes" id="UP000023152"/>
    </source>
</evidence>
<dbReference type="Proteomes" id="UP000023152">
    <property type="component" value="Unassembled WGS sequence"/>
</dbReference>
<sequence length="168" mass="20309">MKFNYLTKYVNELCYEYYFNRQTKKKKAFILSHYTRIQNTTICRENKKKMTQLNEAQVDSSTLRALQFHQSQIYDPEFTEKELQMRDVYPDYYLHPNDEFVYQTVRGRAREEKGIINYFFFGKLRIKKKTVLCFAWQNIVKEQLHAEAVAFLKEWQKLEEGNAKKGGK</sequence>
<dbReference type="EMBL" id="ASPP01028453">
    <property type="protein sequence ID" value="ETO05161.1"/>
    <property type="molecule type" value="Genomic_DNA"/>
</dbReference>
<name>X6LUU1_RETFI</name>
<comment type="caution">
    <text evidence="1">The sequence shown here is derived from an EMBL/GenBank/DDBJ whole genome shotgun (WGS) entry which is preliminary data.</text>
</comment>
<organism evidence="1 2">
    <name type="scientific">Reticulomyxa filosa</name>
    <dbReference type="NCBI Taxonomy" id="46433"/>
    <lineage>
        <taxon>Eukaryota</taxon>
        <taxon>Sar</taxon>
        <taxon>Rhizaria</taxon>
        <taxon>Retaria</taxon>
        <taxon>Foraminifera</taxon>
        <taxon>Monothalamids</taxon>
        <taxon>Reticulomyxidae</taxon>
        <taxon>Reticulomyxa</taxon>
    </lineage>
</organism>
<accession>X6LUU1</accession>